<reference evidence="1 2" key="1">
    <citation type="submission" date="2024-05" db="EMBL/GenBank/DDBJ databases">
        <title>Genome sequencing and assembly of Indian major carp, Cirrhinus mrigala (Hamilton, 1822).</title>
        <authorList>
            <person name="Mohindra V."/>
            <person name="Chowdhury L.M."/>
            <person name="Lal K."/>
            <person name="Jena J.K."/>
        </authorList>
    </citation>
    <scope>NUCLEOTIDE SEQUENCE [LARGE SCALE GENOMIC DNA]</scope>
    <source>
        <strain evidence="1">CM1030</strain>
        <tissue evidence="1">Blood</tissue>
    </source>
</reference>
<proteinExistence type="predicted"/>
<name>A0ABD0QLS5_CIRMR</name>
<accession>A0ABD0QLS5</accession>
<feature type="non-terminal residue" evidence="1">
    <location>
        <position position="1"/>
    </location>
</feature>
<dbReference type="EMBL" id="JAMKFB020000008">
    <property type="protein sequence ID" value="KAL0186950.1"/>
    <property type="molecule type" value="Genomic_DNA"/>
</dbReference>
<sequence length="56" mass="6190">VTPQPFKDASFVTVTLDDTVPKGIPVLRIAELLQFLNALTRVSDSHQPAEMVQRAQ</sequence>
<dbReference type="Proteomes" id="UP001529510">
    <property type="component" value="Unassembled WGS sequence"/>
</dbReference>
<keyword evidence="2" id="KW-1185">Reference proteome</keyword>
<evidence type="ECO:0000313" key="1">
    <source>
        <dbReference type="EMBL" id="KAL0186950.1"/>
    </source>
</evidence>
<comment type="caution">
    <text evidence="1">The sequence shown here is derived from an EMBL/GenBank/DDBJ whole genome shotgun (WGS) entry which is preliminary data.</text>
</comment>
<evidence type="ECO:0000313" key="2">
    <source>
        <dbReference type="Proteomes" id="UP001529510"/>
    </source>
</evidence>
<organism evidence="1 2">
    <name type="scientific">Cirrhinus mrigala</name>
    <name type="common">Mrigala</name>
    <dbReference type="NCBI Taxonomy" id="683832"/>
    <lineage>
        <taxon>Eukaryota</taxon>
        <taxon>Metazoa</taxon>
        <taxon>Chordata</taxon>
        <taxon>Craniata</taxon>
        <taxon>Vertebrata</taxon>
        <taxon>Euteleostomi</taxon>
        <taxon>Actinopterygii</taxon>
        <taxon>Neopterygii</taxon>
        <taxon>Teleostei</taxon>
        <taxon>Ostariophysi</taxon>
        <taxon>Cypriniformes</taxon>
        <taxon>Cyprinidae</taxon>
        <taxon>Labeoninae</taxon>
        <taxon>Labeonini</taxon>
        <taxon>Cirrhinus</taxon>
    </lineage>
</organism>
<protein>
    <submittedName>
        <fullName evidence="1">Uncharacterized protein</fullName>
    </submittedName>
</protein>
<dbReference type="AlphaFoldDB" id="A0ABD0QLS5"/>
<gene>
    <name evidence="1" type="ORF">M9458_018620</name>
</gene>
<feature type="non-terminal residue" evidence="1">
    <location>
        <position position="56"/>
    </location>
</feature>